<dbReference type="EMBL" id="CP078145">
    <property type="protein sequence ID" value="QXN94945.1"/>
    <property type="molecule type" value="Genomic_DNA"/>
</dbReference>
<gene>
    <name evidence="4" type="ORF">KV110_18990</name>
</gene>
<dbReference type="Pfam" id="PF01425">
    <property type="entry name" value="Amidase"/>
    <property type="match status" value="1"/>
</dbReference>
<name>A0ABX8RZ42_NOCIO</name>
<dbReference type="PANTHER" id="PTHR42678">
    <property type="entry name" value="AMIDASE"/>
    <property type="match status" value="1"/>
</dbReference>
<dbReference type="EC" id="3.5.1.4" evidence="4"/>
<keyword evidence="5" id="KW-1185">Reference proteome</keyword>
<evidence type="ECO:0000256" key="2">
    <source>
        <dbReference type="SAM" id="SignalP"/>
    </source>
</evidence>
<dbReference type="NCBIfam" id="NF006006">
    <property type="entry name" value="PRK08137.1"/>
    <property type="match status" value="1"/>
</dbReference>
<dbReference type="RefSeq" id="WP_218477670.1">
    <property type="nucleotide sequence ID" value="NZ_BAABJN010000007.1"/>
</dbReference>
<feature type="signal peptide" evidence="2">
    <location>
        <begin position="1"/>
        <end position="24"/>
    </location>
</feature>
<evidence type="ECO:0000256" key="1">
    <source>
        <dbReference type="SAM" id="MobiDB-lite"/>
    </source>
</evidence>
<dbReference type="PANTHER" id="PTHR42678:SF34">
    <property type="entry name" value="OS04G0183300 PROTEIN"/>
    <property type="match status" value="1"/>
</dbReference>
<dbReference type="Proteomes" id="UP000694257">
    <property type="component" value="Chromosome"/>
</dbReference>
<dbReference type="GO" id="GO:0004040">
    <property type="term" value="F:amidase activity"/>
    <property type="evidence" value="ECO:0007669"/>
    <property type="project" value="UniProtKB-EC"/>
</dbReference>
<protein>
    <submittedName>
        <fullName evidence="4">Amidase</fullName>
        <ecNumber evidence="4">3.5.1.4</ecNumber>
    </submittedName>
</protein>
<sequence>MSRPRKPTLPGALATVVLVGLATACDPGAGTNSSATSDPPPTASSTAAPNADAPSVVAGLDLERITISDLQHAMDTGRLSSEQLTGAYLKRIESLNPLLHAVIAVNPDAVSIARDSDDRRRAQRSRGPLEGIPVLVKDNIDTADKQPTTAGSSALLTAEPTTDAFLVGRLRAAGAVIVGKANLSEWANFRSTNQIAGWSATGGQTRNPYVLDRSPCGSSSGSAVAAAAALAAVTIGTETDGSIVCPASATSTVGIKPTVGLVSRSGIVPITLRHDTAGPIARNVADAALTLSAIYGVDPNDPDTAVAQDMLPTDYRSLLDPNSLRGKRIGIWRTGRVGIDPDVDRVFDATVARLRGLGAVVVDNVDVPNSDEVVTRDLLPAVLTEFKHDLNAYLAATPGEHPKDLTELIDYNRRHADTELAGFGQELFEMADKTDGDLTDPTYRAHRQAATDQARRAIDDALTRDRLDAIVTPTEAPAPKLEYQGGGTSFASSTRNSAMAGYPIATVPAGYARDTLPLGLSFIGTRFSDAQLIAYAYAYEQATPARKAPDYLPTLP</sequence>
<evidence type="ECO:0000313" key="4">
    <source>
        <dbReference type="EMBL" id="QXN94945.1"/>
    </source>
</evidence>
<reference evidence="4 5" key="1">
    <citation type="submission" date="2021-07" db="EMBL/GenBank/DDBJ databases">
        <title>Whole Genome Sequence of Nocardia Iowensis.</title>
        <authorList>
            <person name="Lamm A."/>
            <person name="Collins-Fairclough A.M."/>
            <person name="Bunk B."/>
            <person name="Sproer C."/>
        </authorList>
    </citation>
    <scope>NUCLEOTIDE SEQUENCE [LARGE SCALE GENOMIC DNA]</scope>
    <source>
        <strain evidence="4 5">NRRL 5646</strain>
    </source>
</reference>
<organism evidence="4 5">
    <name type="scientific">Nocardia iowensis</name>
    <dbReference type="NCBI Taxonomy" id="204891"/>
    <lineage>
        <taxon>Bacteria</taxon>
        <taxon>Bacillati</taxon>
        <taxon>Actinomycetota</taxon>
        <taxon>Actinomycetes</taxon>
        <taxon>Mycobacteriales</taxon>
        <taxon>Nocardiaceae</taxon>
        <taxon>Nocardia</taxon>
    </lineage>
</organism>
<keyword evidence="2" id="KW-0732">Signal</keyword>
<feature type="compositionally biased region" description="Low complexity" evidence="1">
    <location>
        <begin position="31"/>
        <end position="52"/>
    </location>
</feature>
<evidence type="ECO:0000259" key="3">
    <source>
        <dbReference type="Pfam" id="PF01425"/>
    </source>
</evidence>
<feature type="domain" description="Amidase" evidence="3">
    <location>
        <begin position="84"/>
        <end position="532"/>
    </location>
</feature>
<dbReference type="PROSITE" id="PS51257">
    <property type="entry name" value="PROKAR_LIPOPROTEIN"/>
    <property type="match status" value="1"/>
</dbReference>
<feature type="region of interest" description="Disordered" evidence="1">
    <location>
        <begin position="29"/>
        <end position="52"/>
    </location>
</feature>
<accession>A0ABX8RZ42</accession>
<dbReference type="InterPro" id="IPR023631">
    <property type="entry name" value="Amidase_dom"/>
</dbReference>
<keyword evidence="4" id="KW-0378">Hydrolase</keyword>
<evidence type="ECO:0000313" key="5">
    <source>
        <dbReference type="Proteomes" id="UP000694257"/>
    </source>
</evidence>
<feature type="chain" id="PRO_5047388586" evidence="2">
    <location>
        <begin position="25"/>
        <end position="556"/>
    </location>
</feature>
<proteinExistence type="predicted"/>